<evidence type="ECO:0000259" key="16">
    <source>
        <dbReference type="PROSITE" id="PS50109"/>
    </source>
</evidence>
<evidence type="ECO:0000256" key="3">
    <source>
        <dbReference type="ARBA" id="ARBA00012438"/>
    </source>
</evidence>
<keyword evidence="4" id="KW-1003">Cell membrane</keyword>
<evidence type="ECO:0000256" key="15">
    <source>
        <dbReference type="SAM" id="Phobius"/>
    </source>
</evidence>
<dbReference type="PANTHER" id="PTHR45528">
    <property type="entry name" value="SENSOR HISTIDINE KINASE CPXA"/>
    <property type="match status" value="1"/>
</dbReference>
<reference evidence="17" key="2">
    <citation type="submission" date="2020-08" db="EMBL/GenBank/DDBJ databases">
        <authorList>
            <person name="Lai Q."/>
        </authorList>
    </citation>
    <scope>NUCLEOTIDE SEQUENCE</scope>
    <source>
        <strain evidence="17">S27-2</strain>
    </source>
</reference>
<evidence type="ECO:0000256" key="1">
    <source>
        <dbReference type="ARBA" id="ARBA00000085"/>
    </source>
</evidence>
<dbReference type="InterPro" id="IPR003594">
    <property type="entry name" value="HATPase_dom"/>
</dbReference>
<keyword evidence="8" id="KW-0547">Nucleotide-binding</keyword>
<evidence type="ECO:0000256" key="9">
    <source>
        <dbReference type="ARBA" id="ARBA00022777"/>
    </source>
</evidence>
<dbReference type="AlphaFoldDB" id="A0A8J6IR63"/>
<evidence type="ECO:0000256" key="13">
    <source>
        <dbReference type="ARBA" id="ARBA00023136"/>
    </source>
</evidence>
<dbReference type="GO" id="GO:0005524">
    <property type="term" value="F:ATP binding"/>
    <property type="evidence" value="ECO:0007669"/>
    <property type="project" value="UniProtKB-KW"/>
</dbReference>
<keyword evidence="12" id="KW-0902">Two-component regulatory system</keyword>
<keyword evidence="10" id="KW-0067">ATP-binding</keyword>
<dbReference type="Gene3D" id="1.10.287.130">
    <property type="match status" value="1"/>
</dbReference>
<dbReference type="CDD" id="cd00082">
    <property type="entry name" value="HisKA"/>
    <property type="match status" value="1"/>
</dbReference>
<keyword evidence="7 15" id="KW-0812">Transmembrane</keyword>
<feature type="transmembrane region" description="Helical" evidence="15">
    <location>
        <begin position="196"/>
        <end position="215"/>
    </location>
</feature>
<keyword evidence="18" id="KW-1185">Reference proteome</keyword>
<dbReference type="SUPFAM" id="SSF55874">
    <property type="entry name" value="ATPase domain of HSP90 chaperone/DNA topoisomerase II/histidine kinase"/>
    <property type="match status" value="1"/>
</dbReference>
<dbReference type="RefSeq" id="WP_186504893.1">
    <property type="nucleotide sequence ID" value="NZ_JACNEP010000001.1"/>
</dbReference>
<dbReference type="Proteomes" id="UP000601768">
    <property type="component" value="Unassembled WGS sequence"/>
</dbReference>
<accession>A0A8J6IR63</accession>
<comment type="caution">
    <text evidence="17">The sequence shown here is derived from an EMBL/GenBank/DDBJ whole genome shotgun (WGS) entry which is preliminary data.</text>
</comment>
<dbReference type="SMART" id="SM00388">
    <property type="entry name" value="HisKA"/>
    <property type="match status" value="1"/>
</dbReference>
<feature type="coiled-coil region" evidence="14">
    <location>
        <begin position="74"/>
        <end position="101"/>
    </location>
</feature>
<dbReference type="Pfam" id="PF00512">
    <property type="entry name" value="HisKA"/>
    <property type="match status" value="1"/>
</dbReference>
<evidence type="ECO:0000256" key="4">
    <source>
        <dbReference type="ARBA" id="ARBA00022475"/>
    </source>
</evidence>
<evidence type="ECO:0000256" key="8">
    <source>
        <dbReference type="ARBA" id="ARBA00022741"/>
    </source>
</evidence>
<dbReference type="EC" id="2.7.13.3" evidence="3"/>
<dbReference type="PROSITE" id="PS50109">
    <property type="entry name" value="HIS_KIN"/>
    <property type="match status" value="1"/>
</dbReference>
<evidence type="ECO:0000256" key="11">
    <source>
        <dbReference type="ARBA" id="ARBA00022989"/>
    </source>
</evidence>
<dbReference type="Pfam" id="PF02518">
    <property type="entry name" value="HATPase_c"/>
    <property type="match status" value="1"/>
</dbReference>
<dbReference type="InterPro" id="IPR036890">
    <property type="entry name" value="HATPase_C_sf"/>
</dbReference>
<dbReference type="EMBL" id="JACNEP010000001">
    <property type="protein sequence ID" value="MBC3764417.1"/>
    <property type="molecule type" value="Genomic_DNA"/>
</dbReference>
<proteinExistence type="predicted"/>
<feature type="transmembrane region" description="Helical" evidence="15">
    <location>
        <begin position="34"/>
        <end position="54"/>
    </location>
</feature>
<organism evidence="17 18">
    <name type="scientific">Neptunicella marina</name>
    <dbReference type="NCBI Taxonomy" id="2125989"/>
    <lineage>
        <taxon>Bacteria</taxon>
        <taxon>Pseudomonadati</taxon>
        <taxon>Pseudomonadota</taxon>
        <taxon>Gammaproteobacteria</taxon>
        <taxon>Alteromonadales</taxon>
        <taxon>Alteromonadaceae</taxon>
        <taxon>Neptunicella</taxon>
    </lineage>
</organism>
<evidence type="ECO:0000313" key="17">
    <source>
        <dbReference type="EMBL" id="MBC3764417.1"/>
    </source>
</evidence>
<dbReference type="PANTHER" id="PTHR45528:SF1">
    <property type="entry name" value="SENSOR HISTIDINE KINASE CPXA"/>
    <property type="match status" value="1"/>
</dbReference>
<comment type="catalytic activity">
    <reaction evidence="1">
        <text>ATP + protein L-histidine = ADP + protein N-phospho-L-histidine.</text>
        <dbReference type="EC" id="2.7.13.3"/>
    </reaction>
</comment>
<evidence type="ECO:0000256" key="5">
    <source>
        <dbReference type="ARBA" id="ARBA00022553"/>
    </source>
</evidence>
<evidence type="ECO:0000256" key="12">
    <source>
        <dbReference type="ARBA" id="ARBA00023012"/>
    </source>
</evidence>
<dbReference type="SMART" id="SM00387">
    <property type="entry name" value="HATPase_c"/>
    <property type="match status" value="1"/>
</dbReference>
<comment type="subcellular location">
    <subcellularLocation>
        <location evidence="2">Cell membrane</location>
        <topology evidence="2">Multi-pass membrane protein</topology>
    </subcellularLocation>
</comment>
<evidence type="ECO:0000256" key="6">
    <source>
        <dbReference type="ARBA" id="ARBA00022679"/>
    </source>
</evidence>
<evidence type="ECO:0000256" key="14">
    <source>
        <dbReference type="SAM" id="Coils"/>
    </source>
</evidence>
<sequence>MSLQRSAFHLDAVPVCLQAKGQLDKSMQLRLGSLRQLTLVSFMFALLPLGVLLWQNQRMLSDLGNLAVTQARHAVDLTRSVESLQDNANDIERLVRQYRVLNNPDLLPVIQNYTRLFSGALTNSCNKTDLSHLCVEIRHHLQQIVNLDAELDTQSVDLELRQFRQLLVNFTDAASAQLDASLDQQRQHVLQTREEITWQTLILVIITMMLVWAASQVVVKPVSKLERLIRAIGNQNANLPAMEFNYPRELVDLDTRLRWLAKRLTHLESIRHAMLRHASHELKTPLASIREGCSLLSDEVVGPLSEKQQEVVSLLDIGAKRLTQLVEQLLDYNRLLQQSNAKPGWINVADLFEQISERHKLSVAQNKQYLQLDLQIKRLFADEQLLQRILDNLINNAVAYGLADSAIDIELTQQDSHYCLTVSNACRTWDTDSAEQLFQPFQRGEHSQRNDGLSGSGLGLSIVADCARMMGGGAHIVPGDPRQFSVRILLPNNKGTE</sequence>
<dbReference type="InterPro" id="IPR036097">
    <property type="entry name" value="HisK_dim/P_sf"/>
</dbReference>
<reference evidence="17" key="1">
    <citation type="journal article" date="2018" name="Int. J. Syst. Evol. Microbiol.">
        <title>Neptunicella marina gen. nov., sp. nov., isolated from surface seawater.</title>
        <authorList>
            <person name="Liu X."/>
            <person name="Lai Q."/>
            <person name="Du Y."/>
            <person name="Zhang X."/>
            <person name="Liu Z."/>
            <person name="Sun F."/>
            <person name="Shao Z."/>
        </authorList>
    </citation>
    <scope>NUCLEOTIDE SEQUENCE</scope>
    <source>
        <strain evidence="17">S27-2</strain>
    </source>
</reference>
<dbReference type="GO" id="GO:0000155">
    <property type="term" value="F:phosphorelay sensor kinase activity"/>
    <property type="evidence" value="ECO:0007669"/>
    <property type="project" value="InterPro"/>
</dbReference>
<dbReference type="GO" id="GO:0005886">
    <property type="term" value="C:plasma membrane"/>
    <property type="evidence" value="ECO:0007669"/>
    <property type="project" value="UniProtKB-SubCell"/>
</dbReference>
<keyword evidence="11 15" id="KW-1133">Transmembrane helix</keyword>
<keyword evidence="9 17" id="KW-0418">Kinase</keyword>
<keyword evidence="5" id="KW-0597">Phosphoprotein</keyword>
<protein>
    <recommendedName>
        <fullName evidence="3">histidine kinase</fullName>
        <ecNumber evidence="3">2.7.13.3</ecNumber>
    </recommendedName>
</protein>
<gene>
    <name evidence="17" type="ORF">H8B19_00890</name>
</gene>
<evidence type="ECO:0000256" key="7">
    <source>
        <dbReference type="ARBA" id="ARBA00022692"/>
    </source>
</evidence>
<evidence type="ECO:0000313" key="18">
    <source>
        <dbReference type="Proteomes" id="UP000601768"/>
    </source>
</evidence>
<name>A0A8J6IR63_9ALTE</name>
<keyword evidence="6" id="KW-0808">Transferase</keyword>
<dbReference type="Gene3D" id="3.30.565.10">
    <property type="entry name" value="Histidine kinase-like ATPase, C-terminal domain"/>
    <property type="match status" value="1"/>
</dbReference>
<feature type="domain" description="Histidine kinase" evidence="16">
    <location>
        <begin position="277"/>
        <end position="494"/>
    </location>
</feature>
<dbReference type="InterPro" id="IPR005467">
    <property type="entry name" value="His_kinase_dom"/>
</dbReference>
<dbReference type="InterPro" id="IPR003661">
    <property type="entry name" value="HisK_dim/P_dom"/>
</dbReference>
<dbReference type="InterPro" id="IPR050398">
    <property type="entry name" value="HssS/ArlS-like"/>
</dbReference>
<keyword evidence="14" id="KW-0175">Coiled coil</keyword>
<dbReference type="SUPFAM" id="SSF47384">
    <property type="entry name" value="Homodimeric domain of signal transducing histidine kinase"/>
    <property type="match status" value="1"/>
</dbReference>
<keyword evidence="13 15" id="KW-0472">Membrane</keyword>
<evidence type="ECO:0000256" key="2">
    <source>
        <dbReference type="ARBA" id="ARBA00004651"/>
    </source>
</evidence>
<evidence type="ECO:0000256" key="10">
    <source>
        <dbReference type="ARBA" id="ARBA00022840"/>
    </source>
</evidence>